<keyword evidence="2" id="KW-0689">Ribosomal protein</keyword>
<accession>A0A521E5T1</accession>
<evidence type="ECO:0000313" key="2">
    <source>
        <dbReference type="EMBL" id="SMO79303.1"/>
    </source>
</evidence>
<evidence type="ECO:0000259" key="1">
    <source>
        <dbReference type="PROSITE" id="PS51186"/>
    </source>
</evidence>
<dbReference type="InterPro" id="IPR000182">
    <property type="entry name" value="GNAT_dom"/>
</dbReference>
<keyword evidence="2" id="KW-0687">Ribonucleoprotein</keyword>
<dbReference type="EMBL" id="FXTN01000007">
    <property type="protein sequence ID" value="SMO79303.1"/>
    <property type="molecule type" value="Genomic_DNA"/>
</dbReference>
<dbReference type="GO" id="GO:0005840">
    <property type="term" value="C:ribosome"/>
    <property type="evidence" value="ECO:0007669"/>
    <property type="project" value="UniProtKB-KW"/>
</dbReference>
<dbReference type="PANTHER" id="PTHR43617">
    <property type="entry name" value="L-AMINO ACID N-ACETYLTRANSFERASE"/>
    <property type="match status" value="1"/>
</dbReference>
<dbReference type="AlphaFoldDB" id="A0A521E5T1"/>
<dbReference type="GO" id="GO:0016747">
    <property type="term" value="F:acyltransferase activity, transferring groups other than amino-acyl groups"/>
    <property type="evidence" value="ECO:0007669"/>
    <property type="project" value="InterPro"/>
</dbReference>
<dbReference type="Gene3D" id="3.40.630.30">
    <property type="match status" value="1"/>
</dbReference>
<dbReference type="CDD" id="cd04301">
    <property type="entry name" value="NAT_SF"/>
    <property type="match status" value="1"/>
</dbReference>
<dbReference type="PROSITE" id="PS51186">
    <property type="entry name" value="GNAT"/>
    <property type="match status" value="1"/>
</dbReference>
<protein>
    <submittedName>
        <fullName evidence="2">Ribosomal protein S18 acetylase RimI</fullName>
    </submittedName>
</protein>
<dbReference type="Proteomes" id="UP000320300">
    <property type="component" value="Unassembled WGS sequence"/>
</dbReference>
<dbReference type="SUPFAM" id="SSF55729">
    <property type="entry name" value="Acyl-CoA N-acyltransferases (Nat)"/>
    <property type="match status" value="1"/>
</dbReference>
<dbReference type="RefSeq" id="WP_142528894.1">
    <property type="nucleotide sequence ID" value="NZ_CBCSJO010000007.1"/>
</dbReference>
<dbReference type="PANTHER" id="PTHR43617:SF9">
    <property type="entry name" value="GNAT FAMILY ACETYLTRANSFERASE"/>
    <property type="match status" value="1"/>
</dbReference>
<evidence type="ECO:0000313" key="3">
    <source>
        <dbReference type="Proteomes" id="UP000320300"/>
    </source>
</evidence>
<feature type="domain" description="N-acetyltransferase" evidence="1">
    <location>
        <begin position="1"/>
        <end position="162"/>
    </location>
</feature>
<reference evidence="2 3" key="1">
    <citation type="submission" date="2017-05" db="EMBL/GenBank/DDBJ databases">
        <authorList>
            <person name="Varghese N."/>
            <person name="Submissions S."/>
        </authorList>
    </citation>
    <scope>NUCLEOTIDE SEQUENCE [LARGE SCALE GENOMIC DNA]</scope>
    <source>
        <strain evidence="2 3">DSM 19036</strain>
    </source>
</reference>
<gene>
    <name evidence="2" type="ORF">SAMN06265348_10752</name>
</gene>
<name>A0A521E5T1_9SPHI</name>
<dbReference type="InterPro" id="IPR016181">
    <property type="entry name" value="Acyl_CoA_acyltransferase"/>
</dbReference>
<dbReference type="OrthoDB" id="9796381at2"/>
<sequence>MAISNATIDDVQELKILVNDCYRGNKSKQGWTTEAYILDGARTDEQMLADQINTPNAAILKYTDNKTNQIIGAIYHQIQDDKLYVGMLSVSAEVQGKGIGRALLDHAEGYGRQHNCKALIGTVIGRRSELIEWYIRYGFKYTGNKMPFPEDPRLGIPKVPLELLEIEKEIAIR</sequence>
<keyword evidence="3" id="KW-1185">Reference proteome</keyword>
<organism evidence="2 3">
    <name type="scientific">Pedobacter westerhofensis</name>
    <dbReference type="NCBI Taxonomy" id="425512"/>
    <lineage>
        <taxon>Bacteria</taxon>
        <taxon>Pseudomonadati</taxon>
        <taxon>Bacteroidota</taxon>
        <taxon>Sphingobacteriia</taxon>
        <taxon>Sphingobacteriales</taxon>
        <taxon>Sphingobacteriaceae</taxon>
        <taxon>Pedobacter</taxon>
    </lineage>
</organism>
<dbReference type="Pfam" id="PF13673">
    <property type="entry name" value="Acetyltransf_10"/>
    <property type="match status" value="1"/>
</dbReference>
<proteinExistence type="predicted"/>
<dbReference type="InterPro" id="IPR050276">
    <property type="entry name" value="MshD_Acetyltransferase"/>
</dbReference>